<dbReference type="AlphaFoldDB" id="A0A8X6JTC3"/>
<dbReference type="Proteomes" id="UP000886998">
    <property type="component" value="Unassembled WGS sequence"/>
</dbReference>
<feature type="non-terminal residue" evidence="2">
    <location>
        <position position="1"/>
    </location>
</feature>
<accession>A0A8X6JTC3</accession>
<protein>
    <submittedName>
        <fullName evidence="2">Uncharacterized protein</fullName>
    </submittedName>
</protein>
<proteinExistence type="predicted"/>
<feature type="region of interest" description="Disordered" evidence="1">
    <location>
        <begin position="1"/>
        <end position="23"/>
    </location>
</feature>
<sequence length="63" mass="6604">SIGGKTGTTPGWPTSQKFHIKPPGGLNPEIFAALLEGGYLGKERTGWVFGPPLSGKPRLGLET</sequence>
<keyword evidence="3" id="KW-1185">Reference proteome</keyword>
<organism evidence="2 3">
    <name type="scientific">Trichonephila inaurata madagascariensis</name>
    <dbReference type="NCBI Taxonomy" id="2747483"/>
    <lineage>
        <taxon>Eukaryota</taxon>
        <taxon>Metazoa</taxon>
        <taxon>Ecdysozoa</taxon>
        <taxon>Arthropoda</taxon>
        <taxon>Chelicerata</taxon>
        <taxon>Arachnida</taxon>
        <taxon>Araneae</taxon>
        <taxon>Araneomorphae</taxon>
        <taxon>Entelegynae</taxon>
        <taxon>Araneoidea</taxon>
        <taxon>Nephilidae</taxon>
        <taxon>Trichonephila</taxon>
        <taxon>Trichonephila inaurata</taxon>
    </lineage>
</organism>
<reference evidence="2" key="1">
    <citation type="submission" date="2020-08" db="EMBL/GenBank/DDBJ databases">
        <title>Multicomponent nature underlies the extraordinary mechanical properties of spider dragline silk.</title>
        <authorList>
            <person name="Kono N."/>
            <person name="Nakamura H."/>
            <person name="Mori M."/>
            <person name="Yoshida Y."/>
            <person name="Ohtoshi R."/>
            <person name="Malay A.D."/>
            <person name="Moran D.A.P."/>
            <person name="Tomita M."/>
            <person name="Numata K."/>
            <person name="Arakawa K."/>
        </authorList>
    </citation>
    <scope>NUCLEOTIDE SEQUENCE</scope>
</reference>
<gene>
    <name evidence="2" type="ORF">TNIN_69161</name>
</gene>
<evidence type="ECO:0000256" key="1">
    <source>
        <dbReference type="SAM" id="MobiDB-lite"/>
    </source>
</evidence>
<dbReference type="EMBL" id="BMAV01024716">
    <property type="protein sequence ID" value="GFS35533.1"/>
    <property type="molecule type" value="Genomic_DNA"/>
</dbReference>
<comment type="caution">
    <text evidence="2">The sequence shown here is derived from an EMBL/GenBank/DDBJ whole genome shotgun (WGS) entry which is preliminary data.</text>
</comment>
<name>A0A8X6JTC3_9ARAC</name>
<evidence type="ECO:0000313" key="3">
    <source>
        <dbReference type="Proteomes" id="UP000886998"/>
    </source>
</evidence>
<evidence type="ECO:0000313" key="2">
    <source>
        <dbReference type="EMBL" id="GFS35533.1"/>
    </source>
</evidence>